<dbReference type="InterPro" id="IPR017437">
    <property type="entry name" value="ATP-NAD_kinase_PpnK-typ_C"/>
</dbReference>
<dbReference type="PANTHER" id="PTHR20275:SF0">
    <property type="entry name" value="NAD KINASE"/>
    <property type="match status" value="1"/>
</dbReference>
<dbReference type="EMBL" id="JBHTAP010000001">
    <property type="protein sequence ID" value="MFC7235913.1"/>
    <property type="molecule type" value="Genomic_DNA"/>
</dbReference>
<dbReference type="Gene3D" id="2.60.200.30">
    <property type="entry name" value="Probable inorganic polyphosphate/atp-NAD kinase, domain 2"/>
    <property type="match status" value="1"/>
</dbReference>
<dbReference type="Proteomes" id="UP001596398">
    <property type="component" value="Unassembled WGS sequence"/>
</dbReference>
<protein>
    <submittedName>
        <fullName evidence="2">ATP-NAD kinase</fullName>
    </submittedName>
</protein>
<evidence type="ECO:0000256" key="1">
    <source>
        <dbReference type="SAM" id="MobiDB-lite"/>
    </source>
</evidence>
<keyword evidence="3" id="KW-1185">Reference proteome</keyword>
<dbReference type="GO" id="GO:0016301">
    <property type="term" value="F:kinase activity"/>
    <property type="evidence" value="ECO:0007669"/>
    <property type="project" value="UniProtKB-KW"/>
</dbReference>
<dbReference type="SUPFAM" id="SSF111331">
    <property type="entry name" value="NAD kinase/diacylglycerol kinase-like"/>
    <property type="match status" value="1"/>
</dbReference>
<dbReference type="GeneID" id="79267614"/>
<dbReference type="AlphaFoldDB" id="A0ABD5ZR41"/>
<reference evidence="2 3" key="1">
    <citation type="journal article" date="2019" name="Int. J. Syst. Evol. Microbiol.">
        <title>The Global Catalogue of Microorganisms (GCM) 10K type strain sequencing project: providing services to taxonomists for standard genome sequencing and annotation.</title>
        <authorList>
            <consortium name="The Broad Institute Genomics Platform"/>
            <consortium name="The Broad Institute Genome Sequencing Center for Infectious Disease"/>
            <person name="Wu L."/>
            <person name="Ma J."/>
        </authorList>
    </citation>
    <scope>NUCLEOTIDE SEQUENCE [LARGE SCALE GENOMIC DNA]</scope>
    <source>
        <strain evidence="2 3">DT85</strain>
    </source>
</reference>
<dbReference type="Pfam" id="PF20143">
    <property type="entry name" value="NAD_kinase_C"/>
    <property type="match status" value="1"/>
</dbReference>
<keyword evidence="2" id="KW-0418">Kinase</keyword>
<gene>
    <name evidence="2" type="ORF">ACFQJ4_11355</name>
</gene>
<proteinExistence type="predicted"/>
<evidence type="ECO:0000313" key="3">
    <source>
        <dbReference type="Proteomes" id="UP001596398"/>
    </source>
</evidence>
<dbReference type="RefSeq" id="WP_276234056.1">
    <property type="nucleotide sequence ID" value="NZ_CP119802.1"/>
</dbReference>
<dbReference type="InterPro" id="IPR016064">
    <property type="entry name" value="NAD/diacylglycerol_kinase_sf"/>
</dbReference>
<sequence>MDTPPVGVVGDAPTEPVREAGGDPVAGAVADVLAAGPEAVVAGGESALLAVAAAAPDVPVLPVDAGPGVRSVARSDAPGAIAALVAGEYDTASLPLLVARSPLGETRALCDLMLVTGEPARISEYTVRSGTETVASFRADGVVVATPAGSHGYARRADGPVLAPELGAVVVVPVAPFATSEDSWVLPTEGLRLDVERDETPVELLADDRTAGSVVPGESVRVATEGSLDVAVVDGSGGRFA</sequence>
<name>A0ABD5ZR41_9EURY</name>
<keyword evidence="2" id="KW-0808">Transferase</keyword>
<evidence type="ECO:0000313" key="2">
    <source>
        <dbReference type="EMBL" id="MFC7235913.1"/>
    </source>
</evidence>
<comment type="caution">
    <text evidence="2">The sequence shown here is derived from an EMBL/GenBank/DDBJ whole genome shotgun (WGS) entry which is preliminary data.</text>
</comment>
<accession>A0ABD5ZR41</accession>
<dbReference type="PANTHER" id="PTHR20275">
    <property type="entry name" value="NAD KINASE"/>
    <property type="match status" value="1"/>
</dbReference>
<feature type="region of interest" description="Disordered" evidence="1">
    <location>
        <begin position="1"/>
        <end position="21"/>
    </location>
</feature>
<organism evidence="2 3">
    <name type="scientific">Halosegnis marinus</name>
    <dbReference type="NCBI Taxonomy" id="3034023"/>
    <lineage>
        <taxon>Archaea</taxon>
        <taxon>Methanobacteriati</taxon>
        <taxon>Methanobacteriota</taxon>
        <taxon>Stenosarchaea group</taxon>
        <taxon>Halobacteria</taxon>
        <taxon>Halobacteriales</taxon>
        <taxon>Natronomonadaceae</taxon>
        <taxon>Halosegnis</taxon>
    </lineage>
</organism>